<dbReference type="EMBL" id="GIFC01005695">
    <property type="protein sequence ID" value="MXU87778.1"/>
    <property type="molecule type" value="Transcribed_RNA"/>
</dbReference>
<name>A0A6B0U830_IXORI</name>
<dbReference type="AlphaFoldDB" id="A0A6B0U830"/>
<evidence type="ECO:0000313" key="1">
    <source>
        <dbReference type="EMBL" id="MXU87778.1"/>
    </source>
</evidence>
<protein>
    <submittedName>
        <fullName evidence="1">Putative secreted protein</fullName>
    </submittedName>
</protein>
<organism evidence="1">
    <name type="scientific">Ixodes ricinus</name>
    <name type="common">Common tick</name>
    <name type="synonym">Acarus ricinus</name>
    <dbReference type="NCBI Taxonomy" id="34613"/>
    <lineage>
        <taxon>Eukaryota</taxon>
        <taxon>Metazoa</taxon>
        <taxon>Ecdysozoa</taxon>
        <taxon>Arthropoda</taxon>
        <taxon>Chelicerata</taxon>
        <taxon>Arachnida</taxon>
        <taxon>Acari</taxon>
        <taxon>Parasitiformes</taxon>
        <taxon>Ixodida</taxon>
        <taxon>Ixodoidea</taxon>
        <taxon>Ixodidae</taxon>
        <taxon>Ixodinae</taxon>
        <taxon>Ixodes</taxon>
    </lineage>
</organism>
<proteinExistence type="predicted"/>
<accession>A0A6B0U830</accession>
<sequence>MPFSILRLRRSSLMRRIAGSSRFFFLSGSAFSRADMCMHLRPGKIGGASREHWWATLKIAPTLFVRTFHCMCVCGRTCLSPENCVINPSTFIASCQLS</sequence>
<reference evidence="1" key="1">
    <citation type="submission" date="2019-12" db="EMBL/GenBank/DDBJ databases">
        <title>An insight into the sialome of adult female Ixodes ricinus ticks feeding for 6 days.</title>
        <authorList>
            <person name="Perner J."/>
            <person name="Ribeiro J.M.C."/>
        </authorList>
    </citation>
    <scope>NUCLEOTIDE SEQUENCE</scope>
    <source>
        <strain evidence="1">Semi-engorged</strain>
        <tissue evidence="1">Salivary glands</tissue>
    </source>
</reference>